<dbReference type="STRING" id="1229662.W3X5G7"/>
<accession>W3X5G7</accession>
<organism evidence="1 2">
    <name type="scientific">Pestalotiopsis fici (strain W106-1 / CGMCC3.15140)</name>
    <dbReference type="NCBI Taxonomy" id="1229662"/>
    <lineage>
        <taxon>Eukaryota</taxon>
        <taxon>Fungi</taxon>
        <taxon>Dikarya</taxon>
        <taxon>Ascomycota</taxon>
        <taxon>Pezizomycotina</taxon>
        <taxon>Sordariomycetes</taxon>
        <taxon>Xylariomycetidae</taxon>
        <taxon>Amphisphaeriales</taxon>
        <taxon>Sporocadaceae</taxon>
        <taxon>Pestalotiopsis</taxon>
    </lineage>
</organism>
<gene>
    <name evidence="1" type="ORF">PFICI_06292</name>
</gene>
<name>W3X5G7_PESFW</name>
<reference evidence="2" key="1">
    <citation type="journal article" date="2015" name="BMC Genomics">
        <title>Genomic and transcriptomic analysis of the endophytic fungus Pestalotiopsis fici reveals its lifestyle and high potential for synthesis of natural products.</title>
        <authorList>
            <person name="Wang X."/>
            <person name="Zhang X."/>
            <person name="Liu L."/>
            <person name="Xiang M."/>
            <person name="Wang W."/>
            <person name="Sun X."/>
            <person name="Che Y."/>
            <person name="Guo L."/>
            <person name="Liu G."/>
            <person name="Guo L."/>
            <person name="Wang C."/>
            <person name="Yin W.B."/>
            <person name="Stadler M."/>
            <person name="Zhang X."/>
            <person name="Liu X."/>
        </authorList>
    </citation>
    <scope>NUCLEOTIDE SEQUENCE [LARGE SCALE GENOMIC DNA]</scope>
    <source>
        <strain evidence="2">W106-1 / CGMCC3.15140</strain>
    </source>
</reference>
<dbReference type="Proteomes" id="UP000030651">
    <property type="component" value="Unassembled WGS sequence"/>
</dbReference>
<proteinExistence type="predicted"/>
<dbReference type="EMBL" id="KI912112">
    <property type="protein sequence ID" value="ETS81290.1"/>
    <property type="molecule type" value="Genomic_DNA"/>
</dbReference>
<dbReference type="PANTHER" id="PTHR33875:SF2">
    <property type="entry name" value="ACR183CP"/>
    <property type="match status" value="1"/>
</dbReference>
<dbReference type="AlphaFoldDB" id="W3X5G7"/>
<dbReference type="GeneID" id="19271305"/>
<protein>
    <submittedName>
        <fullName evidence="1">Uncharacterized protein</fullName>
    </submittedName>
</protein>
<dbReference type="HOGENOM" id="CLU_085801_0_0_1"/>
<evidence type="ECO:0000313" key="2">
    <source>
        <dbReference type="Proteomes" id="UP000030651"/>
    </source>
</evidence>
<dbReference type="InParanoid" id="W3X5G7"/>
<dbReference type="InterPro" id="IPR036249">
    <property type="entry name" value="Thioredoxin-like_sf"/>
</dbReference>
<dbReference type="PANTHER" id="PTHR33875">
    <property type="entry name" value="OS09G0542200 PROTEIN"/>
    <property type="match status" value="1"/>
</dbReference>
<dbReference type="RefSeq" id="XP_007833064.1">
    <property type="nucleotide sequence ID" value="XM_007834873.1"/>
</dbReference>
<dbReference type="Gene3D" id="3.40.30.10">
    <property type="entry name" value="Glutaredoxin"/>
    <property type="match status" value="1"/>
</dbReference>
<evidence type="ECO:0000313" key="1">
    <source>
        <dbReference type="EMBL" id="ETS81290.1"/>
    </source>
</evidence>
<keyword evidence="2" id="KW-1185">Reference proteome</keyword>
<dbReference type="KEGG" id="pfy:PFICI_06292"/>
<dbReference type="OrthoDB" id="37297at2759"/>
<dbReference type="OMA" id="IKFSRQN"/>
<dbReference type="SUPFAM" id="SSF52833">
    <property type="entry name" value="Thioredoxin-like"/>
    <property type="match status" value="1"/>
</dbReference>
<sequence length="218" mass="24299">MAVPPKFAGQKLQFAKPQTPATTGVAATTHNLEVYLDYVCPFSAKLFNTLYNTVVPLIRESGEWSQGLEIVFRQQVQPWHPSSTLVHEAAVAVLQLQPEKFWQFSDALFKQQKEYFDVNVVNETRNDTYKRLAKLAASVGVDEAQVFDRLKISDKPGEDGSLNSGNKVTNDFKVLVKMARLVGVHVSPTAIFDGVVANDISSGWGKQEWADWLTKNVV</sequence>
<dbReference type="eggNOG" id="ENOG502S0CB">
    <property type="taxonomic scope" value="Eukaryota"/>
</dbReference>